<sequence>MTRIMMIFFAGLTIGAAVLTYYNVGLEETKYDEYGDDRSVRSGSSGFVGSGGYRNGK</sequence>
<dbReference type="AlphaFoldDB" id="A0A6S6UIZ4"/>
<gene>
    <name evidence="1" type="ORF">HELGO_WM26986</name>
</gene>
<evidence type="ECO:0000313" key="1">
    <source>
        <dbReference type="EMBL" id="CAA6830821.1"/>
    </source>
</evidence>
<accession>A0A6S6UIZ4</accession>
<organism evidence="1">
    <name type="scientific">uncultured Thiotrichaceae bacterium</name>
    <dbReference type="NCBI Taxonomy" id="298394"/>
    <lineage>
        <taxon>Bacteria</taxon>
        <taxon>Pseudomonadati</taxon>
        <taxon>Pseudomonadota</taxon>
        <taxon>Gammaproteobacteria</taxon>
        <taxon>Thiotrichales</taxon>
        <taxon>Thiotrichaceae</taxon>
        <taxon>environmental samples</taxon>
    </lineage>
</organism>
<reference evidence="1" key="1">
    <citation type="submission" date="2020-01" db="EMBL/GenBank/DDBJ databases">
        <authorList>
            <person name="Meier V. D."/>
            <person name="Meier V D."/>
        </authorList>
    </citation>
    <scope>NUCLEOTIDE SEQUENCE</scope>
    <source>
        <strain evidence="1">HLG_WM_MAG_09</strain>
    </source>
</reference>
<dbReference type="EMBL" id="CACVAT010000634">
    <property type="protein sequence ID" value="CAA6830821.1"/>
    <property type="molecule type" value="Genomic_DNA"/>
</dbReference>
<name>A0A6S6UIZ4_9GAMM</name>
<protein>
    <submittedName>
        <fullName evidence="1">Uncharacterized protein</fullName>
    </submittedName>
</protein>
<proteinExistence type="predicted"/>